<dbReference type="PROSITE" id="PS51898">
    <property type="entry name" value="TYR_RECOMBINASE"/>
    <property type="match status" value="1"/>
</dbReference>
<dbReference type="Proteomes" id="UP001189303">
    <property type="component" value="Unassembled WGS sequence"/>
</dbReference>
<evidence type="ECO:0000259" key="5">
    <source>
        <dbReference type="PROSITE" id="PS51898"/>
    </source>
</evidence>
<evidence type="ECO:0000313" key="8">
    <source>
        <dbReference type="Proteomes" id="UP001189303"/>
    </source>
</evidence>
<dbReference type="CDD" id="cd00796">
    <property type="entry name" value="INT_Rci_Hp1_C"/>
    <property type="match status" value="1"/>
</dbReference>
<dbReference type="InterPro" id="IPR010998">
    <property type="entry name" value="Integrase_recombinase_N"/>
</dbReference>
<evidence type="ECO:0000313" key="7">
    <source>
        <dbReference type="EMBL" id="MBX3890391.1"/>
    </source>
</evidence>
<evidence type="ECO:0000313" key="9">
    <source>
        <dbReference type="Proteomes" id="UP001199322"/>
    </source>
</evidence>
<dbReference type="GO" id="GO:0015074">
    <property type="term" value="P:DNA integration"/>
    <property type="evidence" value="ECO:0007669"/>
    <property type="project" value="UniProtKB-KW"/>
</dbReference>
<keyword evidence="4" id="KW-0233">DNA recombination</keyword>
<dbReference type="SUPFAM" id="SSF56349">
    <property type="entry name" value="DNA breaking-rejoining enzymes"/>
    <property type="match status" value="2"/>
</dbReference>
<dbReference type="Proteomes" id="UP001199322">
    <property type="component" value="Unassembled WGS sequence"/>
</dbReference>
<gene>
    <name evidence="7" type="ORF">DEE74_11015</name>
    <name evidence="6" type="ORF">R38712_03947</name>
</gene>
<evidence type="ECO:0000256" key="1">
    <source>
        <dbReference type="ARBA" id="ARBA00008857"/>
    </source>
</evidence>
<keyword evidence="3" id="KW-0238">DNA-binding</keyword>
<evidence type="ECO:0000256" key="2">
    <source>
        <dbReference type="ARBA" id="ARBA00022908"/>
    </source>
</evidence>
<accession>A0A2P4REK9</accession>
<reference evidence="7" key="1">
    <citation type="submission" date="2018-06" db="EMBL/GenBank/DDBJ databases">
        <authorList>
            <person name="O'Rourke A."/>
        </authorList>
    </citation>
    <scope>NUCLEOTIDE SEQUENCE</scope>
    <source>
        <strain evidence="7">132550021-3</strain>
    </source>
</reference>
<dbReference type="InterPro" id="IPR011010">
    <property type="entry name" value="DNA_brk_join_enz"/>
</dbReference>
<reference evidence="6 8" key="2">
    <citation type="submission" date="2023-07" db="EMBL/GenBank/DDBJ databases">
        <authorList>
            <person name="Peeters C."/>
        </authorList>
    </citation>
    <scope>NUCLEOTIDE SEQUENCE [LARGE SCALE GENOMIC DNA]</scope>
    <source>
        <strain evidence="6 8">R-38712</strain>
    </source>
</reference>
<dbReference type="InterPro" id="IPR013762">
    <property type="entry name" value="Integrase-like_cat_sf"/>
</dbReference>
<dbReference type="InterPro" id="IPR050090">
    <property type="entry name" value="Tyrosine_recombinase_XerCD"/>
</dbReference>
<sequence>MATIENRSKYVVSVKNNDALQRTFPFSELQRAKAYCVELREQGYKPKLGQLEDTFLVRIRQKGHKAQQFTVDSLAEAESAVARIEAERRAGLFRDYTRAHNVTFADLIRRYMEEEGPQHKGWHKVERYKCQGWLDDLAGNLAQRDAQRAAEIVATGRAGTARRAMRVPATGLQWMEKPFAQVETMDIEGYIRDRLDVVADATVDREIDVLSAICNVAVKVWKYRVDDNPMTGVRRPRYFNERDRRLKSGEWERLLAAAIEEDRLRSIELRAQELMGDARAQAALRPTVYQKKGLIKDALAECRAQAEQDYEHVALYETLVQFQVMTAARRGETLGTTWDNVDLEARTVYLPETKNGRPRKLPLRAELVALLEALPRTDDRVFPLSEDALKKAWKRIYVRAAIEDLHIHDLRHEGISQTAETGQFSLVDLQEFSGHRDVRMLLRYSHLCTTKLAHRLDAAFADGGQRSTTQVHRGRLRLRAGQELSVATILADAPEAAQPKPVEPARSKPALVSNVITFPGARAAGGIHAGR</sequence>
<protein>
    <submittedName>
        <fullName evidence="7">Site-specific integrase</fullName>
    </submittedName>
</protein>
<dbReference type="EMBL" id="CATWFT010000015">
    <property type="protein sequence ID" value="CAJ0729155.1"/>
    <property type="molecule type" value="Genomic_DNA"/>
</dbReference>
<dbReference type="RefSeq" id="WP_012762955.1">
    <property type="nucleotide sequence ID" value="NZ_CATWFT010000015.1"/>
</dbReference>
<dbReference type="EMBL" id="QGBI01000009">
    <property type="protein sequence ID" value="MBX3890391.1"/>
    <property type="molecule type" value="Genomic_DNA"/>
</dbReference>
<proteinExistence type="inferred from homology"/>
<comment type="caution">
    <text evidence="7">The sequence shown here is derived from an EMBL/GenBank/DDBJ whole genome shotgun (WGS) entry which is preliminary data.</text>
</comment>
<dbReference type="Pfam" id="PF00589">
    <property type="entry name" value="Phage_integrase"/>
    <property type="match status" value="1"/>
</dbReference>
<dbReference type="GO" id="GO:0003677">
    <property type="term" value="F:DNA binding"/>
    <property type="evidence" value="ECO:0007669"/>
    <property type="project" value="UniProtKB-KW"/>
</dbReference>
<comment type="similarity">
    <text evidence="1">Belongs to the 'phage' integrase family.</text>
</comment>
<organism evidence="7 9">
    <name type="scientific">Ralstonia pickettii</name>
    <name type="common">Burkholderia pickettii</name>
    <dbReference type="NCBI Taxonomy" id="329"/>
    <lineage>
        <taxon>Bacteria</taxon>
        <taxon>Pseudomonadati</taxon>
        <taxon>Pseudomonadota</taxon>
        <taxon>Betaproteobacteria</taxon>
        <taxon>Burkholderiales</taxon>
        <taxon>Burkholderiaceae</taxon>
        <taxon>Ralstonia</taxon>
    </lineage>
</organism>
<dbReference type="GO" id="GO:0006310">
    <property type="term" value="P:DNA recombination"/>
    <property type="evidence" value="ECO:0007669"/>
    <property type="project" value="UniProtKB-KW"/>
</dbReference>
<dbReference type="Gene3D" id="1.10.150.130">
    <property type="match status" value="1"/>
</dbReference>
<name>A0A2P4REK9_RALPI</name>
<dbReference type="InterPro" id="IPR002104">
    <property type="entry name" value="Integrase_catalytic"/>
</dbReference>
<evidence type="ECO:0000256" key="3">
    <source>
        <dbReference type="ARBA" id="ARBA00023125"/>
    </source>
</evidence>
<dbReference type="AlphaFoldDB" id="A0A2P4REK9"/>
<dbReference type="Gene3D" id="1.10.443.10">
    <property type="entry name" value="Intergrase catalytic core"/>
    <property type="match status" value="1"/>
</dbReference>
<feature type="domain" description="Tyr recombinase" evidence="5">
    <location>
        <begin position="289"/>
        <end position="457"/>
    </location>
</feature>
<keyword evidence="8" id="KW-1185">Reference proteome</keyword>
<dbReference type="PANTHER" id="PTHR30349:SF41">
    <property type="entry name" value="INTEGRASE_RECOMBINASE PROTEIN MJ0367-RELATED"/>
    <property type="match status" value="1"/>
</dbReference>
<keyword evidence="2" id="KW-0229">DNA integration</keyword>
<evidence type="ECO:0000256" key="4">
    <source>
        <dbReference type="ARBA" id="ARBA00023172"/>
    </source>
</evidence>
<dbReference type="PANTHER" id="PTHR30349">
    <property type="entry name" value="PHAGE INTEGRASE-RELATED"/>
    <property type="match status" value="1"/>
</dbReference>
<evidence type="ECO:0000313" key="6">
    <source>
        <dbReference type="EMBL" id="CAJ0729155.1"/>
    </source>
</evidence>